<evidence type="ECO:0000313" key="7">
    <source>
        <dbReference type="Proteomes" id="UP000181951"/>
    </source>
</evidence>
<sequence>MTPDAALQRLREYLVGPSRFMTLLSCVELGVIDALREQPGLSAGQLAKVTGARPAAVEQLLLLPVKEGFVAQDADGGYRLAGLAQVPGEQWDSVLADFGMIKAVTLRQLYYLTESVRSSSVVGLKELFGVDGDLYQALAGLPQLREPWAKLMDTVTGHVDPWFLSTFEIPDGARVLDLAGNTGMGAIHTYKAHAGKGLHVTTFDLPDKEQQTLANFRAHDVGEHCSFIGGDVFAHVPTGYDVVLIKHFLPMFDRQDVLRILTGVYDALEPGAQVHALVPVFPEDVGDRENYTVDFYPSFFIGCAMGQGGPQKLSTWASWFTECGFTVTQAATDDPADLPPHALTVEAVVSAVKPA</sequence>
<dbReference type="PANTHER" id="PTHR43712:SF2">
    <property type="entry name" value="O-METHYLTRANSFERASE CICE"/>
    <property type="match status" value="1"/>
</dbReference>
<dbReference type="Proteomes" id="UP000181951">
    <property type="component" value="Unassembled WGS sequence"/>
</dbReference>
<name>A0A1H8R7D8_9ACTN</name>
<dbReference type="RefSeq" id="WP_176735502.1">
    <property type="nucleotide sequence ID" value="NZ_FODD01000033.1"/>
</dbReference>
<dbReference type="InterPro" id="IPR036388">
    <property type="entry name" value="WH-like_DNA-bd_sf"/>
</dbReference>
<protein>
    <submittedName>
        <fullName evidence="6">O-methyltransferase</fullName>
    </submittedName>
</protein>
<dbReference type="CDD" id="cd02440">
    <property type="entry name" value="AdoMet_MTases"/>
    <property type="match status" value="1"/>
</dbReference>
<dbReference type="SUPFAM" id="SSF53335">
    <property type="entry name" value="S-adenosyl-L-methionine-dependent methyltransferases"/>
    <property type="match status" value="1"/>
</dbReference>
<dbReference type="GO" id="GO:0032259">
    <property type="term" value="P:methylation"/>
    <property type="evidence" value="ECO:0007669"/>
    <property type="project" value="UniProtKB-KW"/>
</dbReference>
<dbReference type="InterPro" id="IPR036390">
    <property type="entry name" value="WH_DNA-bd_sf"/>
</dbReference>
<dbReference type="AlphaFoldDB" id="A0A1H8R7D8"/>
<keyword evidence="2 6" id="KW-0808">Transferase</keyword>
<dbReference type="Pfam" id="PF00891">
    <property type="entry name" value="Methyltransf_2"/>
    <property type="match status" value="1"/>
</dbReference>
<dbReference type="InterPro" id="IPR029063">
    <property type="entry name" value="SAM-dependent_MTases_sf"/>
</dbReference>
<dbReference type="PANTHER" id="PTHR43712">
    <property type="entry name" value="PUTATIVE (AFU_ORTHOLOGUE AFUA_4G14580)-RELATED"/>
    <property type="match status" value="1"/>
</dbReference>
<dbReference type="GO" id="GO:0008171">
    <property type="term" value="F:O-methyltransferase activity"/>
    <property type="evidence" value="ECO:0007669"/>
    <property type="project" value="InterPro"/>
</dbReference>
<dbReference type="Pfam" id="PF08100">
    <property type="entry name" value="Dimerisation"/>
    <property type="match status" value="1"/>
</dbReference>
<evidence type="ECO:0000259" key="4">
    <source>
        <dbReference type="Pfam" id="PF00891"/>
    </source>
</evidence>
<evidence type="ECO:0000256" key="3">
    <source>
        <dbReference type="ARBA" id="ARBA00022691"/>
    </source>
</evidence>
<dbReference type="Gene3D" id="1.20.58.1390">
    <property type="match status" value="1"/>
</dbReference>
<dbReference type="EMBL" id="FODD01000033">
    <property type="protein sequence ID" value="SEO62044.1"/>
    <property type="molecule type" value="Genomic_DNA"/>
</dbReference>
<evidence type="ECO:0000256" key="1">
    <source>
        <dbReference type="ARBA" id="ARBA00022603"/>
    </source>
</evidence>
<organism evidence="6 7">
    <name type="scientific">Actinacidiphila rubida</name>
    <dbReference type="NCBI Taxonomy" id="310780"/>
    <lineage>
        <taxon>Bacteria</taxon>
        <taxon>Bacillati</taxon>
        <taxon>Actinomycetota</taxon>
        <taxon>Actinomycetes</taxon>
        <taxon>Kitasatosporales</taxon>
        <taxon>Streptomycetaceae</taxon>
        <taxon>Actinacidiphila</taxon>
    </lineage>
</organism>
<evidence type="ECO:0000259" key="5">
    <source>
        <dbReference type="Pfam" id="PF08100"/>
    </source>
</evidence>
<evidence type="ECO:0000256" key="2">
    <source>
        <dbReference type="ARBA" id="ARBA00022679"/>
    </source>
</evidence>
<dbReference type="GO" id="GO:0046983">
    <property type="term" value="F:protein dimerization activity"/>
    <property type="evidence" value="ECO:0007669"/>
    <property type="project" value="InterPro"/>
</dbReference>
<dbReference type="Gene3D" id="1.10.10.10">
    <property type="entry name" value="Winged helix-like DNA-binding domain superfamily/Winged helix DNA-binding domain"/>
    <property type="match status" value="1"/>
</dbReference>
<evidence type="ECO:0000313" key="6">
    <source>
        <dbReference type="EMBL" id="SEO62044.1"/>
    </source>
</evidence>
<keyword evidence="1 6" id="KW-0489">Methyltransferase</keyword>
<dbReference type="PIRSF" id="PIRSF005739">
    <property type="entry name" value="O-mtase"/>
    <property type="match status" value="1"/>
</dbReference>
<dbReference type="PROSITE" id="PS51683">
    <property type="entry name" value="SAM_OMT_II"/>
    <property type="match status" value="1"/>
</dbReference>
<reference evidence="6 7" key="1">
    <citation type="submission" date="2016-10" db="EMBL/GenBank/DDBJ databases">
        <authorList>
            <person name="de Groot N.N."/>
        </authorList>
    </citation>
    <scope>NUCLEOTIDE SEQUENCE [LARGE SCALE GENOMIC DNA]</scope>
    <source>
        <strain evidence="6 7">CGMCC 4.2026</strain>
    </source>
</reference>
<accession>A0A1H8R7D8</accession>
<dbReference type="Gene3D" id="3.40.50.150">
    <property type="entry name" value="Vaccinia Virus protein VP39"/>
    <property type="match status" value="1"/>
</dbReference>
<dbReference type="InterPro" id="IPR001077">
    <property type="entry name" value="COMT_C"/>
</dbReference>
<proteinExistence type="predicted"/>
<feature type="domain" description="O-methyltransferase C-terminal" evidence="4">
    <location>
        <begin position="111"/>
        <end position="325"/>
    </location>
</feature>
<dbReference type="InterPro" id="IPR016461">
    <property type="entry name" value="COMT-like"/>
</dbReference>
<dbReference type="SUPFAM" id="SSF46785">
    <property type="entry name" value="Winged helix' DNA-binding domain"/>
    <property type="match status" value="1"/>
</dbReference>
<dbReference type="STRING" id="310780.SAMN05216267_103316"/>
<keyword evidence="7" id="KW-1185">Reference proteome</keyword>
<keyword evidence="3" id="KW-0949">S-adenosyl-L-methionine</keyword>
<dbReference type="InterPro" id="IPR012967">
    <property type="entry name" value="COMT_dimerisation"/>
</dbReference>
<feature type="domain" description="O-methyltransferase dimerisation" evidence="5">
    <location>
        <begin position="18"/>
        <end position="85"/>
    </location>
</feature>
<gene>
    <name evidence="6" type="ORF">SAMN05216267_103316</name>
</gene>